<dbReference type="GO" id="GO:0006707">
    <property type="term" value="P:cholesterol catabolic process"/>
    <property type="evidence" value="ECO:0007669"/>
    <property type="project" value="TreeGrafter"/>
</dbReference>
<accession>A0A7Y9RY81</accession>
<dbReference type="FunFam" id="1.10.630.10:FF:000018">
    <property type="entry name" value="Cytochrome P450 monooxygenase"/>
    <property type="match status" value="1"/>
</dbReference>
<evidence type="ECO:0000256" key="7">
    <source>
        <dbReference type="RuleBase" id="RU000461"/>
    </source>
</evidence>
<sequence>MTTLELTFDPYDYDFHEDPYPTYAHLRARAPVFHAQADDLWVVSRHEDVFAVLRDDASFSNRMGVSLDASAWNLDAHRVMSFLALDGHEQTRLRKLVSKGFTPRRVLELEPEVQRMAGRYFDELLAENAQHGEADWITMLAGKLPMDVISEMMGVPEADRDEVRRLADLLVHREDGVRDVPPSGMEAAIELYTYLGEMVARCRGNPDRTDLTTALTLAEIDGDRLTTSEIVAFLILMVVAGNETTTKLLGNALMHLSAHPEQMTEVFADHQDPTDLVAAWVEETLRFDTSSQMLARHVTTDVEMHGQRIPAGAKLLVLIGSANRDAAVFTDPDTFSIHRDPRELSKSLSFGTGRHFCLGANLARLEARVVLAELVRRTCGFTVHTERAQRVHSTSVRGFASLPTTFIERTGDQ</sequence>
<reference evidence="8 9" key="1">
    <citation type="submission" date="2020-07" db="EMBL/GenBank/DDBJ databases">
        <title>Sequencing the genomes of 1000 actinobacteria strains.</title>
        <authorList>
            <person name="Klenk H.-P."/>
        </authorList>
    </citation>
    <scope>NUCLEOTIDE SEQUENCE [LARGE SCALE GENOMIC DNA]</scope>
    <source>
        <strain evidence="8 9">DSM 23819</strain>
    </source>
</reference>
<dbReference type="GO" id="GO:0005506">
    <property type="term" value="F:iron ion binding"/>
    <property type="evidence" value="ECO:0007669"/>
    <property type="project" value="InterPro"/>
</dbReference>
<evidence type="ECO:0000256" key="5">
    <source>
        <dbReference type="ARBA" id="ARBA00023004"/>
    </source>
</evidence>
<comment type="similarity">
    <text evidence="1 7">Belongs to the cytochrome P450 family.</text>
</comment>
<evidence type="ECO:0000256" key="1">
    <source>
        <dbReference type="ARBA" id="ARBA00010617"/>
    </source>
</evidence>
<dbReference type="RefSeq" id="WP_179501614.1">
    <property type="nucleotide sequence ID" value="NZ_JACCAA010000001.1"/>
</dbReference>
<dbReference type="PANTHER" id="PTHR46696">
    <property type="entry name" value="P450, PUTATIVE (EUROFUNG)-RELATED"/>
    <property type="match status" value="1"/>
</dbReference>
<comment type="caution">
    <text evidence="8">The sequence shown here is derived from an EMBL/GenBank/DDBJ whole genome shotgun (WGS) entry which is preliminary data.</text>
</comment>
<keyword evidence="4 7" id="KW-0560">Oxidoreductase</keyword>
<dbReference type="Gene3D" id="1.10.630.10">
    <property type="entry name" value="Cytochrome P450"/>
    <property type="match status" value="1"/>
</dbReference>
<evidence type="ECO:0000256" key="3">
    <source>
        <dbReference type="ARBA" id="ARBA00022723"/>
    </source>
</evidence>
<dbReference type="PANTHER" id="PTHR46696:SF4">
    <property type="entry name" value="BIOTIN BIOSYNTHESIS CYTOCHROME P450"/>
    <property type="match status" value="1"/>
</dbReference>
<dbReference type="InterPro" id="IPR017972">
    <property type="entry name" value="Cyt_P450_CS"/>
</dbReference>
<protein>
    <recommendedName>
        <fullName evidence="10">Cytochrome P450</fullName>
    </recommendedName>
</protein>
<dbReference type="GO" id="GO:0008395">
    <property type="term" value="F:steroid hydroxylase activity"/>
    <property type="evidence" value="ECO:0007669"/>
    <property type="project" value="TreeGrafter"/>
</dbReference>
<dbReference type="GO" id="GO:0020037">
    <property type="term" value="F:heme binding"/>
    <property type="evidence" value="ECO:0007669"/>
    <property type="project" value="InterPro"/>
</dbReference>
<evidence type="ECO:0000256" key="6">
    <source>
        <dbReference type="ARBA" id="ARBA00023033"/>
    </source>
</evidence>
<dbReference type="SUPFAM" id="SSF48264">
    <property type="entry name" value="Cytochrome P450"/>
    <property type="match status" value="1"/>
</dbReference>
<dbReference type="AlphaFoldDB" id="A0A7Y9RY81"/>
<evidence type="ECO:0000256" key="2">
    <source>
        <dbReference type="ARBA" id="ARBA00022617"/>
    </source>
</evidence>
<dbReference type="PROSITE" id="PS00086">
    <property type="entry name" value="CYTOCHROME_P450"/>
    <property type="match status" value="1"/>
</dbReference>
<dbReference type="EMBL" id="JACCAA010000001">
    <property type="protein sequence ID" value="NYG58450.1"/>
    <property type="molecule type" value="Genomic_DNA"/>
</dbReference>
<name>A0A7Y9RY81_9ACTN</name>
<evidence type="ECO:0000313" key="8">
    <source>
        <dbReference type="EMBL" id="NYG58450.1"/>
    </source>
</evidence>
<evidence type="ECO:0008006" key="10">
    <source>
        <dbReference type="Google" id="ProtNLM"/>
    </source>
</evidence>
<dbReference type="Pfam" id="PF00067">
    <property type="entry name" value="p450"/>
    <property type="match status" value="1"/>
</dbReference>
<keyword evidence="5 7" id="KW-0408">Iron</keyword>
<dbReference type="PRINTS" id="PR00359">
    <property type="entry name" value="BP450"/>
</dbReference>
<keyword evidence="6 7" id="KW-0503">Monooxygenase</keyword>
<proteinExistence type="inferred from homology"/>
<dbReference type="InterPro" id="IPR002397">
    <property type="entry name" value="Cyt_P450_B"/>
</dbReference>
<dbReference type="InterPro" id="IPR001128">
    <property type="entry name" value="Cyt_P450"/>
</dbReference>
<keyword evidence="9" id="KW-1185">Reference proteome</keyword>
<evidence type="ECO:0000313" key="9">
    <source>
        <dbReference type="Proteomes" id="UP000540656"/>
    </source>
</evidence>
<dbReference type="GO" id="GO:0036199">
    <property type="term" value="F:cholest-4-en-3-one 26-monooxygenase activity"/>
    <property type="evidence" value="ECO:0007669"/>
    <property type="project" value="TreeGrafter"/>
</dbReference>
<dbReference type="Proteomes" id="UP000540656">
    <property type="component" value="Unassembled WGS sequence"/>
</dbReference>
<keyword evidence="3 7" id="KW-0479">Metal-binding</keyword>
<keyword evidence="2 7" id="KW-0349">Heme</keyword>
<dbReference type="PRINTS" id="PR00385">
    <property type="entry name" value="P450"/>
</dbReference>
<organism evidence="8 9">
    <name type="scientific">Nocardioides daedukensis</name>
    <dbReference type="NCBI Taxonomy" id="634462"/>
    <lineage>
        <taxon>Bacteria</taxon>
        <taxon>Bacillati</taxon>
        <taxon>Actinomycetota</taxon>
        <taxon>Actinomycetes</taxon>
        <taxon>Propionibacteriales</taxon>
        <taxon>Nocardioidaceae</taxon>
        <taxon>Nocardioides</taxon>
    </lineage>
</organism>
<dbReference type="InterPro" id="IPR036396">
    <property type="entry name" value="Cyt_P450_sf"/>
</dbReference>
<evidence type="ECO:0000256" key="4">
    <source>
        <dbReference type="ARBA" id="ARBA00023002"/>
    </source>
</evidence>
<gene>
    <name evidence="8" type="ORF">BJ980_001373</name>
</gene>